<dbReference type="InterPro" id="IPR027417">
    <property type="entry name" value="P-loop_NTPase"/>
</dbReference>
<reference evidence="6 7" key="1">
    <citation type="journal article" date="2016" name="Nat. Commun.">
        <title>Thousands of microbial genomes shed light on interconnected biogeochemical processes in an aquifer system.</title>
        <authorList>
            <person name="Anantharaman K."/>
            <person name="Brown C.T."/>
            <person name="Hug L.A."/>
            <person name="Sharon I."/>
            <person name="Castelle C.J."/>
            <person name="Probst A.J."/>
            <person name="Thomas B.C."/>
            <person name="Singh A."/>
            <person name="Wilkins M.J."/>
            <person name="Karaoz U."/>
            <person name="Brodie E.L."/>
            <person name="Williams K.H."/>
            <person name="Hubbard S.S."/>
            <person name="Banfield J.F."/>
        </authorList>
    </citation>
    <scope>NUCLEOTIDE SEQUENCE [LARGE SCALE GENOMIC DNA]</scope>
    <source>
        <strain evidence="7">RIFCSPLOWO2_12_FULL_64_10</strain>
    </source>
</reference>
<dbReference type="InterPro" id="IPR037118">
    <property type="entry name" value="Val-tRNA_synth_C_sf"/>
</dbReference>
<dbReference type="GO" id="GO:0003677">
    <property type="term" value="F:DNA binding"/>
    <property type="evidence" value="ECO:0007669"/>
    <property type="project" value="InterPro"/>
</dbReference>
<evidence type="ECO:0000313" key="6">
    <source>
        <dbReference type="EMBL" id="OGG50688.1"/>
    </source>
</evidence>
<keyword evidence="3" id="KW-0067">ATP-binding</keyword>
<sequence length="662" mass="74471">MTLVRLDNVSRFYGANEVLVDLSCQVEEGERIGLIGPNGCGKTTLARLIAGELEPDRGAIHRKKGLSVGYLAQEAEVEPGVTVLEATLTAFQDLLALHEDLAAIERRMAAGDHSEATLSRYGRLRDLYEKRGGYAFEREAKTALFGLGFREEDLSRPAEVLSGGQKSRLALARLLVRRPELLVLDEPTNHLDLQATEWLEGFLSACAGAVILISHDRYFLDRTVAQIAEIERRKLVLYPGGYTAYAAEKQRRVEQQRKLYEAQQVLIERTSEFIRRNLAGQKTRQAQSRRKMLEKLERIDRPAANGRGARFNLSGSERGGDHVLGAEGIAKSYDARTLFRDVTFTLRRGDRMGIVGPNGAGKTTLLKILAGRLPKDRGEVLLGRRVSVGYYDQERAGLNPDSTVLEEIRSIKPPEKDEVLRTFLGRFLFSGDEVHQVIGTLSGGEQSRVALAKLIFARPNLLLLDEPTNHLDIRSRTALEDALSDFDGTILTVSHDRYFLNRIARSILCLDGESWGVYGGDYDAYVEARSRQSNDELRMTNDESTNKKIDIRHSTFDIHSIQKPETQAATKAERKALYEQARRTDRERERRERRFAQIEEEIMSLEGQILALDEEMSGPEVAADWGRLGDLSQRRAQLKAAVDRLYEEWAKMEREEEGLGCA</sequence>
<dbReference type="FunFam" id="3.40.50.300:FF:000309">
    <property type="entry name" value="ABC transporter ATP-binding protein"/>
    <property type="match status" value="1"/>
</dbReference>
<keyword evidence="4" id="KW-0175">Coiled coil</keyword>
<dbReference type="PROSITE" id="PS50893">
    <property type="entry name" value="ABC_TRANSPORTER_2"/>
    <property type="match status" value="2"/>
</dbReference>
<dbReference type="GO" id="GO:0016887">
    <property type="term" value="F:ATP hydrolysis activity"/>
    <property type="evidence" value="ECO:0007669"/>
    <property type="project" value="InterPro"/>
</dbReference>
<accession>A0A1F6CNG6</accession>
<evidence type="ECO:0000259" key="5">
    <source>
        <dbReference type="PROSITE" id="PS50893"/>
    </source>
</evidence>
<keyword evidence="2" id="KW-0547">Nucleotide-binding</keyword>
<proteinExistence type="predicted"/>
<dbReference type="Pfam" id="PF00005">
    <property type="entry name" value="ABC_tran"/>
    <property type="match status" value="2"/>
</dbReference>
<dbReference type="Gene3D" id="3.40.50.300">
    <property type="entry name" value="P-loop containing nucleotide triphosphate hydrolases"/>
    <property type="match status" value="2"/>
</dbReference>
<dbReference type="EMBL" id="MFKF01000201">
    <property type="protein sequence ID" value="OGG50688.1"/>
    <property type="molecule type" value="Genomic_DNA"/>
</dbReference>
<protein>
    <recommendedName>
        <fullName evidence="5">ABC transporter domain-containing protein</fullName>
    </recommendedName>
</protein>
<evidence type="ECO:0000256" key="1">
    <source>
        <dbReference type="ARBA" id="ARBA00022737"/>
    </source>
</evidence>
<dbReference type="InterPro" id="IPR003593">
    <property type="entry name" value="AAA+_ATPase"/>
</dbReference>
<feature type="coiled-coil region" evidence="4">
    <location>
        <begin position="581"/>
        <end position="655"/>
    </location>
</feature>
<dbReference type="InterPro" id="IPR051309">
    <property type="entry name" value="ABCF_ATPase"/>
</dbReference>
<evidence type="ECO:0000256" key="4">
    <source>
        <dbReference type="SAM" id="Coils"/>
    </source>
</evidence>
<dbReference type="Pfam" id="PF16326">
    <property type="entry name" value="ABC_tran_CTD"/>
    <property type="match status" value="1"/>
</dbReference>
<name>A0A1F6CNG6_HANXR</name>
<evidence type="ECO:0000313" key="7">
    <source>
        <dbReference type="Proteomes" id="UP000178606"/>
    </source>
</evidence>
<dbReference type="SMART" id="SM00382">
    <property type="entry name" value="AAA"/>
    <property type="match status" value="2"/>
</dbReference>
<dbReference type="FunFam" id="3.40.50.300:FF:000011">
    <property type="entry name" value="Putative ABC transporter ATP-binding component"/>
    <property type="match status" value="1"/>
</dbReference>
<organism evidence="6 7">
    <name type="scientific">Handelsmanbacteria sp. (strain RIFCSPLOWO2_12_FULL_64_10)</name>
    <dbReference type="NCBI Taxonomy" id="1817868"/>
    <lineage>
        <taxon>Bacteria</taxon>
        <taxon>Candidatus Handelsmaniibacteriota</taxon>
    </lineage>
</organism>
<gene>
    <name evidence="6" type="ORF">A3F84_09670</name>
</gene>
<feature type="domain" description="ABC transporter" evidence="5">
    <location>
        <begin position="324"/>
        <end position="537"/>
    </location>
</feature>
<dbReference type="SUPFAM" id="SSF52540">
    <property type="entry name" value="P-loop containing nucleoside triphosphate hydrolases"/>
    <property type="match status" value="2"/>
</dbReference>
<dbReference type="Pfam" id="PF12848">
    <property type="entry name" value="ABC_tran_Xtn"/>
    <property type="match status" value="1"/>
</dbReference>
<feature type="domain" description="ABC transporter" evidence="5">
    <location>
        <begin position="4"/>
        <end position="264"/>
    </location>
</feature>
<evidence type="ECO:0000256" key="2">
    <source>
        <dbReference type="ARBA" id="ARBA00022741"/>
    </source>
</evidence>
<dbReference type="PANTHER" id="PTHR42855">
    <property type="entry name" value="ABC TRANSPORTER ATP-BINDING SUBUNIT"/>
    <property type="match status" value="1"/>
</dbReference>
<comment type="caution">
    <text evidence="6">The sequence shown here is derived from an EMBL/GenBank/DDBJ whole genome shotgun (WGS) entry which is preliminary data.</text>
</comment>
<dbReference type="AlphaFoldDB" id="A0A1F6CNG6"/>
<dbReference type="GO" id="GO:0005524">
    <property type="term" value="F:ATP binding"/>
    <property type="evidence" value="ECO:0007669"/>
    <property type="project" value="UniProtKB-KW"/>
</dbReference>
<dbReference type="InterPro" id="IPR003439">
    <property type="entry name" value="ABC_transporter-like_ATP-bd"/>
</dbReference>
<keyword evidence="1" id="KW-0677">Repeat</keyword>
<evidence type="ECO:0000256" key="3">
    <source>
        <dbReference type="ARBA" id="ARBA00022840"/>
    </source>
</evidence>
<dbReference type="Proteomes" id="UP000178606">
    <property type="component" value="Unassembled WGS sequence"/>
</dbReference>
<dbReference type="PANTHER" id="PTHR42855:SF2">
    <property type="entry name" value="DRUG RESISTANCE ABC TRANSPORTER,ATP-BINDING PROTEIN"/>
    <property type="match status" value="1"/>
</dbReference>
<dbReference type="Gene3D" id="1.10.287.380">
    <property type="entry name" value="Valyl-tRNA synthetase, C-terminal domain"/>
    <property type="match status" value="1"/>
</dbReference>
<dbReference type="InterPro" id="IPR032781">
    <property type="entry name" value="ABC_tran_Xtn"/>
</dbReference>
<dbReference type="CDD" id="cd03221">
    <property type="entry name" value="ABCF_EF-3"/>
    <property type="match status" value="2"/>
</dbReference>
<dbReference type="InterPro" id="IPR017871">
    <property type="entry name" value="ABC_transporter-like_CS"/>
</dbReference>
<dbReference type="PROSITE" id="PS00211">
    <property type="entry name" value="ABC_TRANSPORTER_1"/>
    <property type="match status" value="2"/>
</dbReference>
<dbReference type="InterPro" id="IPR032524">
    <property type="entry name" value="ABC_tran_C"/>
</dbReference>